<reference evidence="19 20" key="1">
    <citation type="submission" date="2016-10" db="EMBL/GenBank/DDBJ databases">
        <authorList>
            <person name="de Groot N.N."/>
        </authorList>
    </citation>
    <scope>NUCLEOTIDE SEQUENCE [LARGE SCALE GENOMIC DNA]</scope>
    <source>
        <strain evidence="19 20">743A</strain>
    </source>
</reference>
<proteinExistence type="predicted"/>
<dbReference type="InterPro" id="IPR000014">
    <property type="entry name" value="PAS"/>
</dbReference>
<evidence type="ECO:0000256" key="1">
    <source>
        <dbReference type="ARBA" id="ARBA00000085"/>
    </source>
</evidence>
<dbReference type="InterPro" id="IPR013656">
    <property type="entry name" value="PAS_4"/>
</dbReference>
<dbReference type="InterPro" id="IPR029151">
    <property type="entry name" value="Sensor-like_sf"/>
</dbReference>
<evidence type="ECO:0000256" key="12">
    <source>
        <dbReference type="ARBA" id="ARBA00022989"/>
    </source>
</evidence>
<dbReference type="CDD" id="cd00082">
    <property type="entry name" value="HisKA"/>
    <property type="match status" value="1"/>
</dbReference>
<dbReference type="CDD" id="cd06225">
    <property type="entry name" value="HAMP"/>
    <property type="match status" value="1"/>
</dbReference>
<evidence type="ECO:0000256" key="10">
    <source>
        <dbReference type="ARBA" id="ARBA00022777"/>
    </source>
</evidence>
<evidence type="ECO:0000313" key="20">
    <source>
        <dbReference type="Proteomes" id="UP000199659"/>
    </source>
</evidence>
<dbReference type="Gene3D" id="3.30.565.10">
    <property type="entry name" value="Histidine kinase-like ATPase, C-terminal domain"/>
    <property type="match status" value="1"/>
</dbReference>
<dbReference type="OrthoDB" id="9813151at2"/>
<dbReference type="SUPFAM" id="SSF103190">
    <property type="entry name" value="Sensory domain-like"/>
    <property type="match status" value="1"/>
</dbReference>
<keyword evidence="14 15" id="KW-0472">Membrane</keyword>
<dbReference type="Gene3D" id="3.30.450.20">
    <property type="entry name" value="PAS domain"/>
    <property type="match status" value="1"/>
</dbReference>
<evidence type="ECO:0000256" key="3">
    <source>
        <dbReference type="ARBA" id="ARBA00004651"/>
    </source>
</evidence>
<feature type="transmembrane region" description="Helical" evidence="15">
    <location>
        <begin position="6"/>
        <end position="25"/>
    </location>
</feature>
<dbReference type="SUPFAM" id="SSF55874">
    <property type="entry name" value="ATPase domain of HSP90 chaperone/DNA topoisomerase II/histidine kinase"/>
    <property type="match status" value="1"/>
</dbReference>
<dbReference type="FunFam" id="3.30.565.10:FF:000023">
    <property type="entry name" value="PAS domain-containing sensor histidine kinase"/>
    <property type="match status" value="1"/>
</dbReference>
<dbReference type="GO" id="GO:0005524">
    <property type="term" value="F:ATP binding"/>
    <property type="evidence" value="ECO:0007669"/>
    <property type="project" value="UniProtKB-KW"/>
</dbReference>
<dbReference type="InterPro" id="IPR035965">
    <property type="entry name" value="PAS-like_dom_sf"/>
</dbReference>
<evidence type="ECO:0000256" key="4">
    <source>
        <dbReference type="ARBA" id="ARBA00012438"/>
    </source>
</evidence>
<dbReference type="EMBL" id="FOYZ01000005">
    <property type="protein sequence ID" value="SFR75729.1"/>
    <property type="molecule type" value="Genomic_DNA"/>
</dbReference>
<feature type="domain" description="HAMP" evidence="18">
    <location>
        <begin position="182"/>
        <end position="234"/>
    </location>
</feature>
<dbReference type="InterPro" id="IPR036097">
    <property type="entry name" value="HisK_dim/P_sf"/>
</dbReference>
<dbReference type="PANTHER" id="PTHR45528">
    <property type="entry name" value="SENSOR HISTIDINE KINASE CPXA"/>
    <property type="match status" value="1"/>
</dbReference>
<evidence type="ECO:0000256" key="14">
    <source>
        <dbReference type="ARBA" id="ARBA00023136"/>
    </source>
</evidence>
<dbReference type="SMART" id="SM00304">
    <property type="entry name" value="HAMP"/>
    <property type="match status" value="1"/>
</dbReference>
<keyword evidence="8 15" id="KW-0812">Transmembrane</keyword>
<protein>
    <recommendedName>
        <fullName evidence="4">histidine kinase</fullName>
        <ecNumber evidence="4">2.7.13.3</ecNumber>
    </recommendedName>
</protein>
<keyword evidence="20" id="KW-1185">Reference proteome</keyword>
<evidence type="ECO:0000256" key="7">
    <source>
        <dbReference type="ARBA" id="ARBA00022679"/>
    </source>
</evidence>
<dbReference type="PRINTS" id="PR00344">
    <property type="entry name" value="BCTRLSENSOR"/>
</dbReference>
<dbReference type="Pfam" id="PF02518">
    <property type="entry name" value="HATPase_c"/>
    <property type="match status" value="1"/>
</dbReference>
<evidence type="ECO:0000259" key="18">
    <source>
        <dbReference type="PROSITE" id="PS50885"/>
    </source>
</evidence>
<dbReference type="GO" id="GO:0005886">
    <property type="term" value="C:plasma membrane"/>
    <property type="evidence" value="ECO:0007669"/>
    <property type="project" value="UniProtKB-SubCell"/>
</dbReference>
<keyword evidence="6" id="KW-0597">Phosphoprotein</keyword>
<dbReference type="InterPro" id="IPR050398">
    <property type="entry name" value="HssS/ArlS-like"/>
</dbReference>
<dbReference type="InterPro" id="IPR003661">
    <property type="entry name" value="HisK_dim/P_dom"/>
</dbReference>
<feature type="domain" description="PAS" evidence="17">
    <location>
        <begin position="239"/>
        <end position="275"/>
    </location>
</feature>
<evidence type="ECO:0000256" key="8">
    <source>
        <dbReference type="ARBA" id="ARBA00022692"/>
    </source>
</evidence>
<dbReference type="InterPro" id="IPR036890">
    <property type="entry name" value="HATPase_C_sf"/>
</dbReference>
<evidence type="ECO:0000256" key="2">
    <source>
        <dbReference type="ARBA" id="ARBA00004314"/>
    </source>
</evidence>
<dbReference type="SUPFAM" id="SSF55785">
    <property type="entry name" value="PYP-like sensor domain (PAS domain)"/>
    <property type="match status" value="1"/>
</dbReference>
<dbReference type="SMART" id="SM00387">
    <property type="entry name" value="HATPase_c"/>
    <property type="match status" value="1"/>
</dbReference>
<keyword evidence="12 15" id="KW-1133">Transmembrane helix</keyword>
<dbReference type="RefSeq" id="WP_092560063.1">
    <property type="nucleotide sequence ID" value="NZ_FOYZ01000005.1"/>
</dbReference>
<keyword evidence="7" id="KW-0808">Transferase</keyword>
<evidence type="ECO:0000256" key="5">
    <source>
        <dbReference type="ARBA" id="ARBA00022475"/>
    </source>
</evidence>
<keyword evidence="10 19" id="KW-0418">Kinase</keyword>
<dbReference type="InterPro" id="IPR003594">
    <property type="entry name" value="HATPase_dom"/>
</dbReference>
<dbReference type="GO" id="GO:0045121">
    <property type="term" value="C:membrane raft"/>
    <property type="evidence" value="ECO:0007669"/>
    <property type="project" value="UniProtKB-SubCell"/>
</dbReference>
<dbReference type="Gene3D" id="1.10.287.130">
    <property type="match status" value="1"/>
</dbReference>
<dbReference type="SUPFAM" id="SSF158472">
    <property type="entry name" value="HAMP domain-like"/>
    <property type="match status" value="1"/>
</dbReference>
<feature type="transmembrane region" description="Helical" evidence="15">
    <location>
        <begin position="162"/>
        <end position="184"/>
    </location>
</feature>
<dbReference type="NCBIfam" id="TIGR00229">
    <property type="entry name" value="sensory_box"/>
    <property type="match status" value="1"/>
</dbReference>
<evidence type="ECO:0000256" key="6">
    <source>
        <dbReference type="ARBA" id="ARBA00022553"/>
    </source>
</evidence>
<accession>A0A1I6J9U3</accession>
<comment type="subcellular location">
    <subcellularLocation>
        <location evidence="3">Cell membrane</location>
        <topology evidence="3">Multi-pass membrane protein</topology>
    </subcellularLocation>
    <subcellularLocation>
        <location evidence="2">Membrane raft</location>
        <topology evidence="2">Multi-pass membrane protein</topology>
    </subcellularLocation>
</comment>
<evidence type="ECO:0000256" key="11">
    <source>
        <dbReference type="ARBA" id="ARBA00022840"/>
    </source>
</evidence>
<dbReference type="PANTHER" id="PTHR45528:SF1">
    <property type="entry name" value="SENSOR HISTIDINE KINASE CPXA"/>
    <property type="match status" value="1"/>
</dbReference>
<keyword evidence="9" id="KW-0547">Nucleotide-binding</keyword>
<dbReference type="FunFam" id="1.10.287.130:FF:000001">
    <property type="entry name" value="Two-component sensor histidine kinase"/>
    <property type="match status" value="1"/>
</dbReference>
<name>A0A1I6J9U3_9FIRM</name>
<dbReference type="GO" id="GO:0000155">
    <property type="term" value="F:phosphorelay sensor kinase activity"/>
    <property type="evidence" value="ECO:0007669"/>
    <property type="project" value="InterPro"/>
</dbReference>
<evidence type="ECO:0000256" key="9">
    <source>
        <dbReference type="ARBA" id="ARBA00022741"/>
    </source>
</evidence>
<dbReference type="InterPro" id="IPR004358">
    <property type="entry name" value="Sig_transdc_His_kin-like_C"/>
</dbReference>
<dbReference type="Pfam" id="PF00672">
    <property type="entry name" value="HAMP"/>
    <property type="match status" value="1"/>
</dbReference>
<evidence type="ECO:0000259" key="16">
    <source>
        <dbReference type="PROSITE" id="PS50109"/>
    </source>
</evidence>
<dbReference type="InterPro" id="IPR003660">
    <property type="entry name" value="HAMP_dom"/>
</dbReference>
<gene>
    <name evidence="19" type="ORF">SAMN05661086_01491</name>
</gene>
<dbReference type="CDD" id="cd00130">
    <property type="entry name" value="PAS"/>
    <property type="match status" value="1"/>
</dbReference>
<dbReference type="PROSITE" id="PS50885">
    <property type="entry name" value="HAMP"/>
    <property type="match status" value="1"/>
</dbReference>
<dbReference type="EC" id="2.7.13.3" evidence="4"/>
<dbReference type="SMART" id="SM00388">
    <property type="entry name" value="HisKA"/>
    <property type="match status" value="1"/>
</dbReference>
<dbReference type="STRING" id="37658.SAMN05661086_01491"/>
<keyword evidence="5" id="KW-1003">Cell membrane</keyword>
<dbReference type="SUPFAM" id="SSF47384">
    <property type="entry name" value="Homodimeric domain of signal transducing histidine kinase"/>
    <property type="match status" value="1"/>
</dbReference>
<dbReference type="PROSITE" id="PS50109">
    <property type="entry name" value="HIS_KIN"/>
    <property type="match status" value="1"/>
</dbReference>
<sequence>MRKKLIVSYVVLIIIAIGISSLSYWTKEYEYLNEKSSEYYLLQAKLLGDVLENSNISDEKDYKDFVQRYAKEYQIRITLISRDGSVVADSDKEQLENHGSREEVVKALRGESVTVTRYSKTMQQDYSYSAVPITTENFQGVMRISLPLSDLKKLNEDFAGAVSRNIFVCLLIAVILAVVFTRFISNPIVEVTKAAEKISNGSYGIKIYTREKSELGRLASSFNVMSENLEKSITGLTQRNIELEAMLRSMNSSVVAIDEDNVILFYNEAFAKLSGKSENLRKQYLYNVFRSGVIFQVLDAVKEKKETVVEEGCFLTDTEDQDRLLRITGTPLCKADGEILGILFIMEDITQIKKLETIRSDFVSNVTHELKTPLTSIRGFIDTLKNGAISDPAAAARFLDIIDIEADRLYSLIQDILTLSEIEQKKEYVLVPVNVNECIQEVINLLNGNKKEQVVLIYEPVPYVKPFMCNPIRLRQLIINLLDNAMKYTEEGTIQIFCWEKENVLNIKIADTGIGMQKEHLSRIFERFYRVDKGRSRKQGGTGLGLSIVKHIVELYGGNIIVESEKDKGTTFLIKLPY</sequence>
<keyword evidence="13" id="KW-0902">Two-component regulatory system</keyword>
<evidence type="ECO:0000256" key="15">
    <source>
        <dbReference type="SAM" id="Phobius"/>
    </source>
</evidence>
<comment type="catalytic activity">
    <reaction evidence="1">
        <text>ATP + protein L-histidine = ADP + protein N-phospho-L-histidine.</text>
        <dbReference type="EC" id="2.7.13.3"/>
    </reaction>
</comment>
<keyword evidence="11" id="KW-0067">ATP-binding</keyword>
<evidence type="ECO:0000313" key="19">
    <source>
        <dbReference type="EMBL" id="SFR75729.1"/>
    </source>
</evidence>
<organism evidence="19 20">
    <name type="scientific">Anaeromicropila populeti</name>
    <dbReference type="NCBI Taxonomy" id="37658"/>
    <lineage>
        <taxon>Bacteria</taxon>
        <taxon>Bacillati</taxon>
        <taxon>Bacillota</taxon>
        <taxon>Clostridia</taxon>
        <taxon>Lachnospirales</taxon>
        <taxon>Lachnospiraceae</taxon>
        <taxon>Anaeromicropila</taxon>
    </lineage>
</organism>
<dbReference type="Proteomes" id="UP000199659">
    <property type="component" value="Unassembled WGS sequence"/>
</dbReference>
<dbReference type="InterPro" id="IPR005467">
    <property type="entry name" value="His_kinase_dom"/>
</dbReference>
<dbReference type="Pfam" id="PF00512">
    <property type="entry name" value="HisKA"/>
    <property type="match status" value="1"/>
</dbReference>
<evidence type="ECO:0000256" key="13">
    <source>
        <dbReference type="ARBA" id="ARBA00023012"/>
    </source>
</evidence>
<dbReference type="Gene3D" id="6.10.340.10">
    <property type="match status" value="1"/>
</dbReference>
<dbReference type="CDD" id="cd16922">
    <property type="entry name" value="HATPase_EvgS-ArcB-TorS-like"/>
    <property type="match status" value="1"/>
</dbReference>
<feature type="domain" description="Histidine kinase" evidence="16">
    <location>
        <begin position="365"/>
        <end position="578"/>
    </location>
</feature>
<dbReference type="AlphaFoldDB" id="A0A1I6J9U3"/>
<evidence type="ECO:0000259" key="17">
    <source>
        <dbReference type="PROSITE" id="PS50112"/>
    </source>
</evidence>
<dbReference type="Pfam" id="PF08448">
    <property type="entry name" value="PAS_4"/>
    <property type="match status" value="1"/>
</dbReference>
<dbReference type="PROSITE" id="PS50112">
    <property type="entry name" value="PAS"/>
    <property type="match status" value="1"/>
</dbReference>